<dbReference type="GO" id="GO:0046983">
    <property type="term" value="F:protein dimerization activity"/>
    <property type="evidence" value="ECO:0007669"/>
    <property type="project" value="InterPro"/>
</dbReference>
<dbReference type="Proteomes" id="UP000245678">
    <property type="component" value="Unassembled WGS sequence"/>
</dbReference>
<evidence type="ECO:0000256" key="9">
    <source>
        <dbReference type="SAM" id="Phobius"/>
    </source>
</evidence>
<evidence type="ECO:0000313" key="12">
    <source>
        <dbReference type="Proteomes" id="UP000245678"/>
    </source>
</evidence>
<keyword evidence="7" id="KW-0067">ATP-binding</keyword>
<name>A0A316HH12_9SPHI</name>
<dbReference type="PANTHER" id="PTHR24421">
    <property type="entry name" value="NITRATE/NITRITE SENSOR PROTEIN NARX-RELATED"/>
    <property type="match status" value="1"/>
</dbReference>
<evidence type="ECO:0000256" key="8">
    <source>
        <dbReference type="ARBA" id="ARBA00023012"/>
    </source>
</evidence>
<keyword evidence="9" id="KW-0472">Membrane</keyword>
<evidence type="ECO:0000256" key="2">
    <source>
        <dbReference type="ARBA" id="ARBA00012438"/>
    </source>
</evidence>
<proteinExistence type="predicted"/>
<keyword evidence="8" id="KW-0902">Two-component regulatory system</keyword>
<keyword evidence="4" id="KW-0808">Transferase</keyword>
<dbReference type="GO" id="GO:0005524">
    <property type="term" value="F:ATP binding"/>
    <property type="evidence" value="ECO:0007669"/>
    <property type="project" value="UniProtKB-KW"/>
</dbReference>
<dbReference type="AlphaFoldDB" id="A0A316HH12"/>
<keyword evidence="5" id="KW-0547">Nucleotide-binding</keyword>
<reference evidence="11 12" key="1">
    <citation type="submission" date="2018-05" db="EMBL/GenBank/DDBJ databases">
        <title>Genomic Encyclopedia of Archaeal and Bacterial Type Strains, Phase II (KMG-II): from individual species to whole genera.</title>
        <authorList>
            <person name="Goeker M."/>
        </authorList>
    </citation>
    <scope>NUCLEOTIDE SEQUENCE [LARGE SCALE GENOMIC DNA]</scope>
    <source>
        <strain evidence="11 12">DSM 19975</strain>
    </source>
</reference>
<evidence type="ECO:0000259" key="10">
    <source>
        <dbReference type="PROSITE" id="PS50109"/>
    </source>
</evidence>
<keyword evidence="9" id="KW-1133">Transmembrane helix</keyword>
<dbReference type="InterPro" id="IPR050482">
    <property type="entry name" value="Sensor_HK_TwoCompSys"/>
</dbReference>
<feature type="transmembrane region" description="Helical" evidence="9">
    <location>
        <begin position="12"/>
        <end position="33"/>
    </location>
</feature>
<dbReference type="InterPro" id="IPR011712">
    <property type="entry name" value="Sig_transdc_His_kin_sub3_dim/P"/>
</dbReference>
<evidence type="ECO:0000256" key="6">
    <source>
        <dbReference type="ARBA" id="ARBA00022777"/>
    </source>
</evidence>
<dbReference type="GO" id="GO:0000155">
    <property type="term" value="F:phosphorelay sensor kinase activity"/>
    <property type="evidence" value="ECO:0007669"/>
    <property type="project" value="InterPro"/>
</dbReference>
<comment type="catalytic activity">
    <reaction evidence="1">
        <text>ATP + protein L-histidine = ADP + protein N-phospho-L-histidine.</text>
        <dbReference type="EC" id="2.7.13.3"/>
    </reaction>
</comment>
<dbReference type="Pfam" id="PF02518">
    <property type="entry name" value="HATPase_c"/>
    <property type="match status" value="1"/>
</dbReference>
<keyword evidence="3" id="KW-0597">Phosphoprotein</keyword>
<dbReference type="InterPro" id="IPR036890">
    <property type="entry name" value="HATPase_C_sf"/>
</dbReference>
<dbReference type="GO" id="GO:0016020">
    <property type="term" value="C:membrane"/>
    <property type="evidence" value="ECO:0007669"/>
    <property type="project" value="InterPro"/>
</dbReference>
<dbReference type="PANTHER" id="PTHR24421:SF10">
    <property type="entry name" value="NITRATE_NITRITE SENSOR PROTEIN NARQ"/>
    <property type="match status" value="1"/>
</dbReference>
<comment type="caution">
    <text evidence="11">The sequence shown here is derived from an EMBL/GenBank/DDBJ whole genome shotgun (WGS) entry which is preliminary data.</text>
</comment>
<dbReference type="InterPro" id="IPR003594">
    <property type="entry name" value="HATPase_dom"/>
</dbReference>
<dbReference type="EMBL" id="QGHA01000001">
    <property type="protein sequence ID" value="PWK79908.1"/>
    <property type="molecule type" value="Genomic_DNA"/>
</dbReference>
<accession>A0A316HH12</accession>
<evidence type="ECO:0000256" key="7">
    <source>
        <dbReference type="ARBA" id="ARBA00022840"/>
    </source>
</evidence>
<sequence>MNQTNEDIKLLLFMGIAVMLSLFASILLIFIFFQRKKYQYHKNIQQLHQTQQNQLIEAAVRSEETERHRIAEELHDEVGAILSAAKLHFQGVTINASDKNNVPRYQKGQELLDGAIKQVRGISHNLHSSILKEFGLNEAIRHFTEKIALHDVIKITTRLDSAYEPQNAENDMSIYRMVQELMNNIIKHAVPKNIRITSKYHNSMLNISIFHDGKGLAHEEYEAFKFNKNGMGLKAIQTRIILLKGELKFSKTDTGYRIDLNIPQ</sequence>
<gene>
    <name evidence="11" type="ORF">LX99_00369</name>
</gene>
<evidence type="ECO:0000313" key="11">
    <source>
        <dbReference type="EMBL" id="PWK79908.1"/>
    </source>
</evidence>
<dbReference type="InterPro" id="IPR005467">
    <property type="entry name" value="His_kinase_dom"/>
</dbReference>
<evidence type="ECO:0000256" key="5">
    <source>
        <dbReference type="ARBA" id="ARBA00022741"/>
    </source>
</evidence>
<dbReference type="SUPFAM" id="SSF55874">
    <property type="entry name" value="ATPase domain of HSP90 chaperone/DNA topoisomerase II/histidine kinase"/>
    <property type="match status" value="1"/>
</dbReference>
<keyword evidence="12" id="KW-1185">Reference proteome</keyword>
<dbReference type="EC" id="2.7.13.3" evidence="2"/>
<evidence type="ECO:0000256" key="3">
    <source>
        <dbReference type="ARBA" id="ARBA00022553"/>
    </source>
</evidence>
<dbReference type="Gene3D" id="3.30.565.10">
    <property type="entry name" value="Histidine kinase-like ATPase, C-terminal domain"/>
    <property type="match status" value="1"/>
</dbReference>
<evidence type="ECO:0000256" key="4">
    <source>
        <dbReference type="ARBA" id="ARBA00022679"/>
    </source>
</evidence>
<keyword evidence="9" id="KW-0812">Transmembrane</keyword>
<dbReference type="Pfam" id="PF07730">
    <property type="entry name" value="HisKA_3"/>
    <property type="match status" value="1"/>
</dbReference>
<dbReference type="Gene3D" id="1.20.5.1930">
    <property type="match status" value="1"/>
</dbReference>
<organism evidence="11 12">
    <name type="scientific">Mucilaginibacter oryzae</name>
    <dbReference type="NCBI Taxonomy" id="468058"/>
    <lineage>
        <taxon>Bacteria</taxon>
        <taxon>Pseudomonadati</taxon>
        <taxon>Bacteroidota</taxon>
        <taxon>Sphingobacteriia</taxon>
        <taxon>Sphingobacteriales</taxon>
        <taxon>Sphingobacteriaceae</taxon>
        <taxon>Mucilaginibacter</taxon>
    </lineage>
</organism>
<feature type="domain" description="Histidine kinase" evidence="10">
    <location>
        <begin position="69"/>
        <end position="264"/>
    </location>
</feature>
<evidence type="ECO:0000256" key="1">
    <source>
        <dbReference type="ARBA" id="ARBA00000085"/>
    </source>
</evidence>
<dbReference type="PROSITE" id="PS50109">
    <property type="entry name" value="HIS_KIN"/>
    <property type="match status" value="1"/>
</dbReference>
<protein>
    <recommendedName>
        <fullName evidence="2">histidine kinase</fullName>
        <ecNumber evidence="2">2.7.13.3</ecNumber>
    </recommendedName>
</protein>
<keyword evidence="6 11" id="KW-0418">Kinase</keyword>